<proteinExistence type="inferred from homology"/>
<evidence type="ECO:0000313" key="6">
    <source>
        <dbReference type="Proteomes" id="UP000469943"/>
    </source>
</evidence>
<evidence type="ECO:0000256" key="2">
    <source>
        <dbReference type="SAM" id="MobiDB-lite"/>
    </source>
</evidence>
<dbReference type="Proteomes" id="UP000469943">
    <property type="component" value="Unassembled WGS sequence"/>
</dbReference>
<name>A0A7K3TAP2_9BIFI</name>
<dbReference type="GO" id="GO:0016998">
    <property type="term" value="P:cell wall macromolecule catabolic process"/>
    <property type="evidence" value="ECO:0007669"/>
    <property type="project" value="InterPro"/>
</dbReference>
<dbReference type="PANTHER" id="PTHR34135">
    <property type="entry name" value="LYSOZYME"/>
    <property type="match status" value="1"/>
</dbReference>
<dbReference type="InterPro" id="IPR017853">
    <property type="entry name" value="GH"/>
</dbReference>
<protein>
    <submittedName>
        <fullName evidence="5">1,4-beta-N-acetylmuramidase</fullName>
    </submittedName>
</protein>
<dbReference type="EMBL" id="WHZX01000002">
    <property type="protein sequence ID" value="NEG71516.1"/>
    <property type="molecule type" value="Genomic_DNA"/>
</dbReference>
<dbReference type="AlphaFoldDB" id="A0A7K3TAP2"/>
<dbReference type="SUPFAM" id="SSF51445">
    <property type="entry name" value="(Trans)glycosidases"/>
    <property type="match status" value="1"/>
</dbReference>
<evidence type="ECO:0000259" key="4">
    <source>
        <dbReference type="PROSITE" id="PS51272"/>
    </source>
</evidence>
<comment type="similarity">
    <text evidence="1">Belongs to the glycosyl hydrolase 25 family.</text>
</comment>
<evidence type="ECO:0000256" key="1">
    <source>
        <dbReference type="ARBA" id="ARBA00010646"/>
    </source>
</evidence>
<dbReference type="GO" id="GO:0009253">
    <property type="term" value="P:peptidoglycan catabolic process"/>
    <property type="evidence" value="ECO:0007669"/>
    <property type="project" value="InterPro"/>
</dbReference>
<feature type="signal peptide" evidence="3">
    <location>
        <begin position="1"/>
        <end position="39"/>
    </location>
</feature>
<dbReference type="Gene3D" id="3.20.20.80">
    <property type="entry name" value="Glycosidases"/>
    <property type="match status" value="1"/>
</dbReference>
<reference evidence="5 6" key="1">
    <citation type="submission" date="2019-10" db="EMBL/GenBank/DDBJ databases">
        <title>Bifidobacterium from non-human primates.</title>
        <authorList>
            <person name="Modesto M."/>
        </authorList>
    </citation>
    <scope>NUCLEOTIDE SEQUENCE [LARGE SCALE GENOMIC DNA]</scope>
    <source>
        <strain evidence="5 6">TREM</strain>
    </source>
</reference>
<comment type="caution">
    <text evidence="5">The sequence shown here is derived from an EMBL/GenBank/DDBJ whole genome shotgun (WGS) entry which is preliminary data.</text>
</comment>
<dbReference type="PROSITE" id="PS51904">
    <property type="entry name" value="GLYCOSYL_HYDROL_F25_2"/>
    <property type="match status" value="1"/>
</dbReference>
<accession>A0A7K3TAP2</accession>
<gene>
    <name evidence="5" type="ORF">GFD24_04655</name>
</gene>
<dbReference type="InterPro" id="IPR002053">
    <property type="entry name" value="Glyco_hydro_25"/>
</dbReference>
<keyword evidence="3" id="KW-0732">Signal</keyword>
<dbReference type="Pfam" id="PF01183">
    <property type="entry name" value="Glyco_hydro_25"/>
    <property type="match status" value="1"/>
</dbReference>
<feature type="domain" description="SLH" evidence="4">
    <location>
        <begin position="396"/>
        <end position="462"/>
    </location>
</feature>
<evidence type="ECO:0000256" key="3">
    <source>
        <dbReference type="SAM" id="SignalP"/>
    </source>
</evidence>
<feature type="chain" id="PRO_5029572579" evidence="3">
    <location>
        <begin position="40"/>
        <end position="529"/>
    </location>
</feature>
<feature type="domain" description="SLH" evidence="4">
    <location>
        <begin position="467"/>
        <end position="529"/>
    </location>
</feature>
<dbReference type="InterPro" id="IPR001119">
    <property type="entry name" value="SLH_dom"/>
</dbReference>
<dbReference type="PROSITE" id="PS51272">
    <property type="entry name" value="SLH"/>
    <property type="match status" value="3"/>
</dbReference>
<sequence length="529" mass="57905">MTTRSVFFMASHATKSCRATAVIAAPLLALTLLTPHAVADTATDTTIDTDQPIVNVDQTAMPNPQHMWSGGSEAEAEATDASPYARSAADRKPYWSTSNGKKTFHDGTGRTYLSPAIKVIDVSEHNTSINWAKVAASDVDAVVLRAGYGIDNVDKAFVANLAAVRKYHIPFGVYWYSYAYDATFAYQEGRSLADLLSKYHVTNGELILPAYYDLEDWTWTGYTDKRPSAPAAYEKIVNAFDSAMAKRGYTHTSIYSFTNYLNKQLASHTLWAKTTWVAQYGAQLAFTGNNATASAADKRVFNWQYTSQGTVSGVSGTIDLSAFDARLLPLGGFRDVNVSTPHAQDIVWLSSTGISTGWKGSDGTVTFRGMHGVVRQDMAAFLYRLAGSPAFDASKAKNPFVDVTTKTPHYKEILWLASTGISTGWDTAHGKEFRGGRVVVRQDMAAFLNRLASHMGDTSAAKWQPYGSSMFADVTDKTPHHREVLWLASRGVAQGWTESNGSTTFRGMQTVVRQDMAAFLHRLKDYLGA</sequence>
<feature type="domain" description="SLH" evidence="4">
    <location>
        <begin position="329"/>
        <end position="395"/>
    </location>
</feature>
<dbReference type="OrthoDB" id="287365at2"/>
<evidence type="ECO:0000313" key="5">
    <source>
        <dbReference type="EMBL" id="NEG71516.1"/>
    </source>
</evidence>
<dbReference type="GO" id="GO:0016052">
    <property type="term" value="P:carbohydrate catabolic process"/>
    <property type="evidence" value="ECO:0007669"/>
    <property type="project" value="TreeGrafter"/>
</dbReference>
<dbReference type="GO" id="GO:0003796">
    <property type="term" value="F:lysozyme activity"/>
    <property type="evidence" value="ECO:0007669"/>
    <property type="project" value="InterPro"/>
</dbReference>
<dbReference type="PANTHER" id="PTHR34135:SF2">
    <property type="entry name" value="LYSOZYME"/>
    <property type="match status" value="1"/>
</dbReference>
<feature type="region of interest" description="Disordered" evidence="2">
    <location>
        <begin position="63"/>
        <end position="85"/>
    </location>
</feature>
<organism evidence="5 6">
    <name type="scientific">Bifidobacterium ramosum</name>
    <dbReference type="NCBI Taxonomy" id="1798158"/>
    <lineage>
        <taxon>Bacteria</taxon>
        <taxon>Bacillati</taxon>
        <taxon>Actinomycetota</taxon>
        <taxon>Actinomycetes</taxon>
        <taxon>Bifidobacteriales</taxon>
        <taxon>Bifidobacteriaceae</taxon>
        <taxon>Bifidobacterium</taxon>
    </lineage>
</organism>